<dbReference type="AlphaFoldDB" id="A0A8S9RPP4"/>
<protein>
    <submittedName>
        <fullName evidence="1">Uncharacterized protein</fullName>
    </submittedName>
</protein>
<dbReference type="EMBL" id="QGKX02000095">
    <property type="protein sequence ID" value="KAF3574860.1"/>
    <property type="molecule type" value="Genomic_DNA"/>
</dbReference>
<evidence type="ECO:0000313" key="1">
    <source>
        <dbReference type="EMBL" id="KAF3574860.1"/>
    </source>
</evidence>
<organism evidence="1 2">
    <name type="scientific">Brassica cretica</name>
    <name type="common">Mustard</name>
    <dbReference type="NCBI Taxonomy" id="69181"/>
    <lineage>
        <taxon>Eukaryota</taxon>
        <taxon>Viridiplantae</taxon>
        <taxon>Streptophyta</taxon>
        <taxon>Embryophyta</taxon>
        <taxon>Tracheophyta</taxon>
        <taxon>Spermatophyta</taxon>
        <taxon>Magnoliopsida</taxon>
        <taxon>eudicotyledons</taxon>
        <taxon>Gunneridae</taxon>
        <taxon>Pentapetalae</taxon>
        <taxon>rosids</taxon>
        <taxon>malvids</taxon>
        <taxon>Brassicales</taxon>
        <taxon>Brassicaceae</taxon>
        <taxon>Brassiceae</taxon>
        <taxon>Brassica</taxon>
    </lineage>
</organism>
<dbReference type="Proteomes" id="UP000712600">
    <property type="component" value="Unassembled WGS sequence"/>
</dbReference>
<gene>
    <name evidence="1" type="ORF">F2Q69_00063393</name>
</gene>
<sequence>MNDLVPHFSCANADDVAMAPAPMAVSVISDVRVLRRVKLSCWDSPTEQMMEISGFIRRWSFDRRRYGGGVLVVKELIGFSFLFLF</sequence>
<comment type="caution">
    <text evidence="1">The sequence shown here is derived from an EMBL/GenBank/DDBJ whole genome shotgun (WGS) entry which is preliminary data.</text>
</comment>
<accession>A0A8S9RPP4</accession>
<evidence type="ECO:0000313" key="2">
    <source>
        <dbReference type="Proteomes" id="UP000712600"/>
    </source>
</evidence>
<proteinExistence type="predicted"/>
<reference evidence="1" key="1">
    <citation type="submission" date="2019-12" db="EMBL/GenBank/DDBJ databases">
        <title>Genome sequencing and annotation of Brassica cretica.</title>
        <authorList>
            <person name="Studholme D.J."/>
            <person name="Sarris P."/>
        </authorList>
    </citation>
    <scope>NUCLEOTIDE SEQUENCE</scope>
    <source>
        <strain evidence="1">PFS-109/04</strain>
        <tissue evidence="1">Leaf</tissue>
    </source>
</reference>
<name>A0A8S9RPP4_BRACR</name>